<dbReference type="Proteomes" id="UP000295689">
    <property type="component" value="Unassembled WGS sequence"/>
</dbReference>
<dbReference type="AlphaFoldDB" id="A0A4R2BP72"/>
<dbReference type="Pfam" id="PF04854">
    <property type="entry name" value="DUF624"/>
    <property type="match status" value="1"/>
</dbReference>
<comment type="caution">
    <text evidence="2">The sequence shown here is derived from an EMBL/GenBank/DDBJ whole genome shotgun (WGS) entry which is preliminary data.</text>
</comment>
<name>A0A4R2BP72_9BACI</name>
<dbReference type="RefSeq" id="WP_132000747.1">
    <property type="nucleotide sequence ID" value="NZ_JABUHM010000006.1"/>
</dbReference>
<feature type="transmembrane region" description="Helical" evidence="1">
    <location>
        <begin position="195"/>
        <end position="214"/>
    </location>
</feature>
<sequence>MNQLFEKINPVLEWIMKLAITNLVWVVFNLPVAYLTLSLFFIREEPQFIMTMATLAILAPFISFPATTAMFGVVRKWIMKEDVPLFRHYWAAYKENYKRSMAGGLVFTLAGVILTADYYYLKSTLPLAGYLFLFLLVWLFLIMLYFFADTVHTETKLFQSMKNSLILTIANPFFSFGIALISIIILYFSFTSATFLLPFFSGSSIAALSFFGYYKVFSKVVELQNSQTDQ</sequence>
<feature type="transmembrane region" description="Helical" evidence="1">
    <location>
        <begin position="20"/>
        <end position="42"/>
    </location>
</feature>
<keyword evidence="1" id="KW-0472">Membrane</keyword>
<accession>A0A4R2BP72</accession>
<keyword evidence="1" id="KW-0812">Transmembrane</keyword>
<keyword evidence="1" id="KW-1133">Transmembrane helix</keyword>
<keyword evidence="3" id="KW-1185">Reference proteome</keyword>
<evidence type="ECO:0000313" key="3">
    <source>
        <dbReference type="Proteomes" id="UP000295689"/>
    </source>
</evidence>
<feature type="transmembrane region" description="Helical" evidence="1">
    <location>
        <begin position="169"/>
        <end position="189"/>
    </location>
</feature>
<evidence type="ECO:0000256" key="1">
    <source>
        <dbReference type="SAM" id="Phobius"/>
    </source>
</evidence>
<proteinExistence type="predicted"/>
<dbReference type="InterPro" id="IPR006938">
    <property type="entry name" value="DUF624"/>
</dbReference>
<dbReference type="EMBL" id="SLVV01000001">
    <property type="protein sequence ID" value="TCN27784.1"/>
    <property type="molecule type" value="Genomic_DNA"/>
</dbReference>
<organism evidence="2 3">
    <name type="scientific">Mesobacillus foraminis</name>
    <dbReference type="NCBI Taxonomy" id="279826"/>
    <lineage>
        <taxon>Bacteria</taxon>
        <taxon>Bacillati</taxon>
        <taxon>Bacillota</taxon>
        <taxon>Bacilli</taxon>
        <taxon>Bacillales</taxon>
        <taxon>Bacillaceae</taxon>
        <taxon>Mesobacillus</taxon>
    </lineage>
</organism>
<feature type="transmembrane region" description="Helical" evidence="1">
    <location>
        <begin position="127"/>
        <end position="148"/>
    </location>
</feature>
<feature type="transmembrane region" description="Helical" evidence="1">
    <location>
        <begin position="102"/>
        <end position="121"/>
    </location>
</feature>
<protein>
    <submittedName>
        <fullName evidence="2">Putative membrane protein YesL</fullName>
    </submittedName>
</protein>
<feature type="transmembrane region" description="Helical" evidence="1">
    <location>
        <begin position="48"/>
        <end position="74"/>
    </location>
</feature>
<reference evidence="2 3" key="1">
    <citation type="journal article" date="2015" name="Stand. Genomic Sci.">
        <title>Genomic Encyclopedia of Bacterial and Archaeal Type Strains, Phase III: the genomes of soil and plant-associated and newly described type strains.</title>
        <authorList>
            <person name="Whitman W.B."/>
            <person name="Woyke T."/>
            <person name="Klenk H.P."/>
            <person name="Zhou Y."/>
            <person name="Lilburn T.G."/>
            <person name="Beck B.J."/>
            <person name="De Vos P."/>
            <person name="Vandamme P."/>
            <person name="Eisen J.A."/>
            <person name="Garrity G."/>
            <person name="Hugenholtz P."/>
            <person name="Kyrpides N.C."/>
        </authorList>
    </citation>
    <scope>NUCLEOTIDE SEQUENCE [LARGE SCALE GENOMIC DNA]</scope>
    <source>
        <strain evidence="2 3">CV53</strain>
    </source>
</reference>
<evidence type="ECO:0000313" key="2">
    <source>
        <dbReference type="EMBL" id="TCN27784.1"/>
    </source>
</evidence>
<gene>
    <name evidence="2" type="ORF">EV146_101111</name>
</gene>